<dbReference type="Gene3D" id="1.20.950.20">
    <property type="entry name" value="Transmembrane di-heme cytochromes, Chain C"/>
    <property type="match status" value="1"/>
</dbReference>
<dbReference type="NCBIfam" id="NF045716">
    <property type="entry name" value="sulf_resp_HmcE"/>
    <property type="match status" value="1"/>
</dbReference>
<proteinExistence type="predicted"/>
<accession>A0A212J2S9</accession>
<protein>
    <submittedName>
        <fullName evidence="2">Protein DVU_0532</fullName>
    </submittedName>
</protein>
<dbReference type="EMBL" id="FLUQ01000001">
    <property type="protein sequence ID" value="SBV93674.1"/>
    <property type="molecule type" value="Genomic_DNA"/>
</dbReference>
<keyword evidence="1" id="KW-0812">Transmembrane</keyword>
<organism evidence="2">
    <name type="scientific">uncultured delta proteobacterium</name>
    <dbReference type="NCBI Taxonomy" id="34034"/>
    <lineage>
        <taxon>Bacteria</taxon>
        <taxon>Deltaproteobacteria</taxon>
        <taxon>environmental samples</taxon>
    </lineage>
</organism>
<keyword evidence="1" id="KW-1133">Transmembrane helix</keyword>
<feature type="transmembrane region" description="Helical" evidence="1">
    <location>
        <begin position="148"/>
        <end position="168"/>
    </location>
</feature>
<name>A0A212J2S9_9DELT</name>
<sequence>MQSFLAGPGLVISLLIFAVGMAWRVVWYIRGLDWRLDRVAYRPYMKLGLKGAAQSALAWLVPFGTRSMRQQPFFTFFTFLFHLGVVFVPLFLAGHSVLVKSVFGIGLPTIPQGLADVLTILAIFSLIFLIVRRLTLPEVRILTVREDWAVIILAGVPLVTGCLAALHFSGYDFWLTLHMLSGEIMLIAAPFTKLSHIVLYFMSRGQLGMDFSIKRGGEYRGPAYPW</sequence>
<gene>
    <name evidence="2" type="ORF">KL86DPRO_10571</name>
</gene>
<dbReference type="AlphaFoldDB" id="A0A212J2S9"/>
<feature type="transmembrane region" description="Helical" evidence="1">
    <location>
        <begin position="6"/>
        <end position="29"/>
    </location>
</feature>
<feature type="transmembrane region" description="Helical" evidence="1">
    <location>
        <begin position="73"/>
        <end position="93"/>
    </location>
</feature>
<evidence type="ECO:0000256" key="1">
    <source>
        <dbReference type="SAM" id="Phobius"/>
    </source>
</evidence>
<evidence type="ECO:0000313" key="2">
    <source>
        <dbReference type="EMBL" id="SBV93674.1"/>
    </source>
</evidence>
<keyword evidence="1" id="KW-0472">Membrane</keyword>
<dbReference type="InterPro" id="IPR054903">
    <property type="entry name" value="sulf_resp_HmcE"/>
</dbReference>
<feature type="transmembrane region" description="Helical" evidence="1">
    <location>
        <begin position="113"/>
        <end position="136"/>
    </location>
</feature>
<dbReference type="InterPro" id="IPR036197">
    <property type="entry name" value="NarG-like_sf"/>
</dbReference>
<dbReference type="SUPFAM" id="SSF103501">
    <property type="entry name" value="Respiratory nitrate reductase 1 gamma chain"/>
    <property type="match status" value="1"/>
</dbReference>
<feature type="transmembrane region" description="Helical" evidence="1">
    <location>
        <begin position="180"/>
        <end position="202"/>
    </location>
</feature>
<reference evidence="2" key="1">
    <citation type="submission" date="2016-04" db="EMBL/GenBank/DDBJ databases">
        <authorList>
            <person name="Evans L.H."/>
            <person name="Alamgir A."/>
            <person name="Owens N."/>
            <person name="Weber N.D."/>
            <person name="Virtaneva K."/>
            <person name="Barbian K."/>
            <person name="Babar A."/>
            <person name="Rosenke K."/>
        </authorList>
    </citation>
    <scope>NUCLEOTIDE SEQUENCE</scope>
    <source>
        <strain evidence="2">86</strain>
    </source>
</reference>